<reference evidence="1 2" key="1">
    <citation type="journal article" date="2015" name="Genome Announc.">
        <title>Expanding the biotechnology potential of lactobacilli through comparative genomics of 213 strains and associated genera.</title>
        <authorList>
            <person name="Sun Z."/>
            <person name="Harris H.M."/>
            <person name="McCann A."/>
            <person name="Guo C."/>
            <person name="Argimon S."/>
            <person name="Zhang W."/>
            <person name="Yang X."/>
            <person name="Jeffery I.B."/>
            <person name="Cooney J.C."/>
            <person name="Kagawa T.F."/>
            <person name="Liu W."/>
            <person name="Song Y."/>
            <person name="Salvetti E."/>
            <person name="Wrobel A."/>
            <person name="Rasinkangas P."/>
            <person name="Parkhill J."/>
            <person name="Rea M.C."/>
            <person name="O'Sullivan O."/>
            <person name="Ritari J."/>
            <person name="Douillard F.P."/>
            <person name="Paul Ross R."/>
            <person name="Yang R."/>
            <person name="Briner A.E."/>
            <person name="Felis G.E."/>
            <person name="de Vos W.M."/>
            <person name="Barrangou R."/>
            <person name="Klaenhammer T.R."/>
            <person name="Caufield P.W."/>
            <person name="Cui Y."/>
            <person name="Zhang H."/>
            <person name="O'Toole P.W."/>
        </authorList>
    </citation>
    <scope>NUCLEOTIDE SEQUENCE [LARGE SCALE GENOMIC DNA]</scope>
    <source>
        <strain evidence="1 2">DSM 23026</strain>
    </source>
</reference>
<dbReference type="AlphaFoldDB" id="A0A0R2NIS6"/>
<dbReference type="Proteomes" id="UP000051249">
    <property type="component" value="Unassembled WGS sequence"/>
</dbReference>
<sequence>MSSLAIIASYSELRDAFNGFTKDPNMKLPASAPDGNNELLHNGPIRISMNVHAGQVDEIKIHSDLDQTPGWDEAFEGFEQGMGWSSINFFNAYQQVIKTNQPAVGEAHGITATHTDPAPGNDLTVTFKRN</sequence>
<name>A0A0R2NIS6_9LACO</name>
<proteinExistence type="predicted"/>
<comment type="caution">
    <text evidence="1">The sequence shown here is derived from an EMBL/GenBank/DDBJ whole genome shotgun (WGS) entry which is preliminary data.</text>
</comment>
<keyword evidence="2" id="KW-1185">Reference proteome</keyword>
<dbReference type="EMBL" id="JQCQ01000014">
    <property type="protein sequence ID" value="KRO25244.1"/>
    <property type="molecule type" value="Genomic_DNA"/>
</dbReference>
<evidence type="ECO:0000313" key="1">
    <source>
        <dbReference type="EMBL" id="KRO25244.1"/>
    </source>
</evidence>
<evidence type="ECO:0000313" key="2">
    <source>
        <dbReference type="Proteomes" id="UP000051249"/>
    </source>
</evidence>
<organism evidence="1 2">
    <name type="scientific">Pediococcus argentinicus</name>
    <dbReference type="NCBI Taxonomy" id="480391"/>
    <lineage>
        <taxon>Bacteria</taxon>
        <taxon>Bacillati</taxon>
        <taxon>Bacillota</taxon>
        <taxon>Bacilli</taxon>
        <taxon>Lactobacillales</taxon>
        <taxon>Lactobacillaceae</taxon>
        <taxon>Pediococcus</taxon>
    </lineage>
</organism>
<protein>
    <submittedName>
        <fullName evidence="1">Uncharacterized protein</fullName>
    </submittedName>
</protein>
<dbReference type="PATRIC" id="fig|480391.4.peg.377"/>
<accession>A0A0R2NIS6</accession>
<gene>
    <name evidence="1" type="ORF">IV88_GL000373</name>
</gene>